<dbReference type="InterPro" id="IPR011727">
    <property type="entry name" value="CHP02117"/>
</dbReference>
<evidence type="ECO:0000313" key="2">
    <source>
        <dbReference type="EMBL" id="RXJ45782.1"/>
    </source>
</evidence>
<proteinExistence type="predicted"/>
<comment type="caution">
    <text evidence="2">The sequence shown here is derived from an EMBL/GenBank/DDBJ whole genome shotgun (WGS) entry which is preliminary data.</text>
</comment>
<dbReference type="Pfam" id="PF09601">
    <property type="entry name" value="DUF2459"/>
    <property type="match status" value="1"/>
</dbReference>
<keyword evidence="1" id="KW-0812">Transmembrane</keyword>
<reference evidence="2 3" key="1">
    <citation type="submission" date="2019-01" db="EMBL/GenBank/DDBJ databases">
        <title>Genome sequence of the Antarctic species Gelidibacter gilvus ACAM 158(T).</title>
        <authorList>
            <person name="Bowman J.P."/>
        </authorList>
    </citation>
    <scope>NUCLEOTIDE SEQUENCE [LARGE SCALE GENOMIC DNA]</scope>
    <source>
        <strain evidence="2 3">IC158</strain>
    </source>
</reference>
<dbReference type="OrthoDB" id="211174at2"/>
<evidence type="ECO:0000313" key="3">
    <source>
        <dbReference type="Proteomes" id="UP000289792"/>
    </source>
</evidence>
<name>A0A4Q0XCX3_9FLAO</name>
<protein>
    <submittedName>
        <fullName evidence="2">TIGR02117 family protein</fullName>
    </submittedName>
</protein>
<keyword evidence="3" id="KW-1185">Reference proteome</keyword>
<sequence>MRYLTRIVKWSLVLLLLPLSYLIMSLLLTSITVNKSHQNDSNIETIYLNTNGVHLNIVLPIAQIDPALLRDLKYFDEDSYLSFGWGEENFYIHTPNWSDLTFRNAISALFVQSSTLMHVSMHRVKQSDWIEIKLSKTQLKQLHNYVRHSFKTDSHGFKKMLIDQGYTQSDDFYKAHGNYTIFNTCNTWVNTGFKESGLKACLWTPFDFGLIRKYE</sequence>
<dbReference type="NCBIfam" id="TIGR02117">
    <property type="entry name" value="chp_urease_rgn"/>
    <property type="match status" value="1"/>
</dbReference>
<gene>
    <name evidence="2" type="ORF">ESZ48_14460</name>
</gene>
<feature type="transmembrane region" description="Helical" evidence="1">
    <location>
        <begin position="12"/>
        <end position="33"/>
    </location>
</feature>
<organism evidence="2 3">
    <name type="scientific">Gelidibacter gilvus</name>
    <dbReference type="NCBI Taxonomy" id="59602"/>
    <lineage>
        <taxon>Bacteria</taxon>
        <taxon>Pseudomonadati</taxon>
        <taxon>Bacteroidota</taxon>
        <taxon>Flavobacteriia</taxon>
        <taxon>Flavobacteriales</taxon>
        <taxon>Flavobacteriaceae</taxon>
        <taxon>Gelidibacter</taxon>
    </lineage>
</organism>
<keyword evidence="1" id="KW-0472">Membrane</keyword>
<keyword evidence="1" id="KW-1133">Transmembrane helix</keyword>
<dbReference type="Proteomes" id="UP000289792">
    <property type="component" value="Unassembled WGS sequence"/>
</dbReference>
<dbReference type="AlphaFoldDB" id="A0A4Q0XCX3"/>
<dbReference type="RefSeq" id="WP_129018214.1">
    <property type="nucleotide sequence ID" value="NZ_SDDZ01000010.1"/>
</dbReference>
<evidence type="ECO:0000256" key="1">
    <source>
        <dbReference type="SAM" id="Phobius"/>
    </source>
</evidence>
<accession>A0A4Q0XCX3</accession>
<dbReference type="EMBL" id="SDDZ01000010">
    <property type="protein sequence ID" value="RXJ45782.1"/>
    <property type="molecule type" value="Genomic_DNA"/>
</dbReference>